<gene>
    <name evidence="10" type="ORF">GCM10009416_32390</name>
</gene>
<evidence type="ECO:0000313" key="11">
    <source>
        <dbReference type="Proteomes" id="UP001501588"/>
    </source>
</evidence>
<feature type="compositionally biased region" description="Pro residues" evidence="7">
    <location>
        <begin position="348"/>
        <end position="359"/>
    </location>
</feature>
<feature type="domain" description="Glycosyltransferase 2-like" evidence="9">
    <location>
        <begin position="22"/>
        <end position="188"/>
    </location>
</feature>
<dbReference type="InterPro" id="IPR050256">
    <property type="entry name" value="Glycosyltransferase_2"/>
</dbReference>
<evidence type="ECO:0000313" key="10">
    <source>
        <dbReference type="EMBL" id="GAA0591492.1"/>
    </source>
</evidence>
<name>A0ABN1FII1_9PROT</name>
<evidence type="ECO:0000256" key="8">
    <source>
        <dbReference type="SAM" id="Phobius"/>
    </source>
</evidence>
<protein>
    <submittedName>
        <fullName evidence="10">Glycosyltransferase family 2 protein</fullName>
    </submittedName>
</protein>
<feature type="transmembrane region" description="Helical" evidence="8">
    <location>
        <begin position="282"/>
        <end position="307"/>
    </location>
</feature>
<evidence type="ECO:0000256" key="6">
    <source>
        <dbReference type="ARBA" id="ARBA00023136"/>
    </source>
</evidence>
<dbReference type="RefSeq" id="WP_343896429.1">
    <property type="nucleotide sequence ID" value="NZ_BAAAFZ010000051.1"/>
</dbReference>
<dbReference type="InterPro" id="IPR029044">
    <property type="entry name" value="Nucleotide-diphossugar_trans"/>
</dbReference>
<dbReference type="InterPro" id="IPR001173">
    <property type="entry name" value="Glyco_trans_2-like"/>
</dbReference>
<evidence type="ECO:0000256" key="7">
    <source>
        <dbReference type="SAM" id="MobiDB-lite"/>
    </source>
</evidence>
<keyword evidence="4 8" id="KW-0812">Transmembrane</keyword>
<evidence type="ECO:0000256" key="3">
    <source>
        <dbReference type="ARBA" id="ARBA00022679"/>
    </source>
</evidence>
<dbReference type="Gene3D" id="3.90.550.10">
    <property type="entry name" value="Spore Coat Polysaccharide Biosynthesis Protein SpsA, Chain A"/>
    <property type="match status" value="1"/>
</dbReference>
<dbReference type="PANTHER" id="PTHR48090">
    <property type="entry name" value="UNDECAPRENYL-PHOSPHATE 4-DEOXY-4-FORMAMIDO-L-ARABINOSE TRANSFERASE-RELATED"/>
    <property type="match status" value="1"/>
</dbReference>
<keyword evidence="3" id="KW-0808">Transferase</keyword>
<feature type="region of interest" description="Disordered" evidence="7">
    <location>
        <begin position="330"/>
        <end position="359"/>
    </location>
</feature>
<keyword evidence="5 8" id="KW-1133">Transmembrane helix</keyword>
<comment type="caution">
    <text evidence="10">The sequence shown here is derived from an EMBL/GenBank/DDBJ whole genome shotgun (WGS) entry which is preliminary data.</text>
</comment>
<comment type="subcellular location">
    <subcellularLocation>
        <location evidence="1">Membrane</location>
        <topology evidence="1">Multi-pass membrane protein</topology>
    </subcellularLocation>
</comment>
<evidence type="ECO:0000256" key="5">
    <source>
        <dbReference type="ARBA" id="ARBA00022989"/>
    </source>
</evidence>
<evidence type="ECO:0000256" key="1">
    <source>
        <dbReference type="ARBA" id="ARBA00004141"/>
    </source>
</evidence>
<dbReference type="CDD" id="cd04187">
    <property type="entry name" value="DPM1_like_bac"/>
    <property type="match status" value="1"/>
</dbReference>
<keyword evidence="11" id="KW-1185">Reference proteome</keyword>
<feature type="transmembrane region" description="Helical" evidence="8">
    <location>
        <begin position="249"/>
        <end position="270"/>
    </location>
</feature>
<sequence length="359" mass="39096">MGLGTLALRAITEARRRAPVLSVVVPCFDEAEVLPRFHARLGPVMDGIGEPWEVLYVNDGSRDGTLDAMLALQAAEPDRVSVLNLSRNFGKEAALTAGLDHAAATGAAVVIDGDLQDPPEVIPDLVAAWREGFDVAYAQRRVRAGETWTKRTTAAAFYRLMERLGGKVRLPRDTGDFRLMSRRALDALLALRERHRFMKGLFAWVGFPSKAVPYDRAPRAAGETKWSYWALWNLSIEGITSFTTVPLRFATYIGLATAAFALLFGLQVVVKTVIYGNPVAGYPSLMAVVLFLGGVQLMTLGIVGEYLGRVFNEAKGRPIYIAERYLPRRGPEELTGASPGFLAEPARAAPPPAQPAETT</sequence>
<evidence type="ECO:0000259" key="9">
    <source>
        <dbReference type="Pfam" id="PF00535"/>
    </source>
</evidence>
<reference evidence="10 11" key="1">
    <citation type="journal article" date="2019" name="Int. J. Syst. Evol. Microbiol.">
        <title>The Global Catalogue of Microorganisms (GCM) 10K type strain sequencing project: providing services to taxonomists for standard genome sequencing and annotation.</title>
        <authorList>
            <consortium name="The Broad Institute Genomics Platform"/>
            <consortium name="The Broad Institute Genome Sequencing Center for Infectious Disease"/>
            <person name="Wu L."/>
            <person name="Ma J."/>
        </authorList>
    </citation>
    <scope>NUCLEOTIDE SEQUENCE [LARGE SCALE GENOMIC DNA]</scope>
    <source>
        <strain evidence="10 11">JCM 9933</strain>
    </source>
</reference>
<dbReference type="PANTHER" id="PTHR48090:SF1">
    <property type="entry name" value="PROPHAGE BACTOPRENOL GLUCOSYL TRANSFERASE HOMOLOG"/>
    <property type="match status" value="1"/>
</dbReference>
<evidence type="ECO:0000256" key="4">
    <source>
        <dbReference type="ARBA" id="ARBA00022692"/>
    </source>
</evidence>
<proteinExistence type="predicted"/>
<dbReference type="SUPFAM" id="SSF53448">
    <property type="entry name" value="Nucleotide-diphospho-sugar transferases"/>
    <property type="match status" value="1"/>
</dbReference>
<evidence type="ECO:0000256" key="2">
    <source>
        <dbReference type="ARBA" id="ARBA00022676"/>
    </source>
</evidence>
<dbReference type="Proteomes" id="UP001501588">
    <property type="component" value="Unassembled WGS sequence"/>
</dbReference>
<accession>A0ABN1FII1</accession>
<dbReference type="Pfam" id="PF00535">
    <property type="entry name" value="Glycos_transf_2"/>
    <property type="match status" value="1"/>
</dbReference>
<keyword evidence="2" id="KW-0328">Glycosyltransferase</keyword>
<organism evidence="10 11">
    <name type="scientific">Craurococcus roseus</name>
    <dbReference type="NCBI Taxonomy" id="77585"/>
    <lineage>
        <taxon>Bacteria</taxon>
        <taxon>Pseudomonadati</taxon>
        <taxon>Pseudomonadota</taxon>
        <taxon>Alphaproteobacteria</taxon>
        <taxon>Acetobacterales</taxon>
        <taxon>Acetobacteraceae</taxon>
        <taxon>Craurococcus</taxon>
    </lineage>
</organism>
<keyword evidence="6 8" id="KW-0472">Membrane</keyword>
<dbReference type="EMBL" id="BAAAFZ010000051">
    <property type="protein sequence ID" value="GAA0591492.1"/>
    <property type="molecule type" value="Genomic_DNA"/>
</dbReference>